<sequence>MDDHDYVGDSEDDADQRRLRFNRRGRPHRRLRREVRNNDDSFGKTKFTIPAFDAEREVQGRHAQTWANIPTGRTLWVAWSGAAPAGRASSSTSTSAPSNSNKVRPTPSAAPSRAAEAAAKPAKSASSVASTGRTRDVQCHRCKGFGHMQHDRPSKRVLVVKDDSEYSSASDFDEDTLALLAANNKGSEDEEHIGADVADQYESLIVQRVLSVQMGKAEQNQRHNLFQTKSNQYSFVHNGKKIVLHPMTPEAVFENDVARAKKEKNVEHAKCENQIVAKELVHHNKKGSKSNHSKDSVIKLNGPCLLATKSDIVNLDTSDIVCYALICKDALFSFENMPVSFPPAVTNLLQEYEDVFPKDVPPGLPPTEPQTKPYPLDMWKYGSALQQRPEDRSLYGRGATIKTMHPEPSLKPF</sequence>
<feature type="region of interest" description="Disordered" evidence="1">
    <location>
        <begin position="1"/>
        <end position="45"/>
    </location>
</feature>
<protein>
    <submittedName>
        <fullName evidence="2">Retroelement</fullName>
    </submittedName>
</protein>
<name>Q94HU7_ORYSJ</name>
<dbReference type="PANTHER" id="PTHR35046:SF9">
    <property type="entry name" value="RNA-DIRECTED DNA POLYMERASE"/>
    <property type="match status" value="1"/>
</dbReference>
<dbReference type="EMBL" id="AC051624">
    <property type="protein sequence ID" value="AAK92552.1"/>
    <property type="molecule type" value="Genomic_DNA"/>
</dbReference>
<feature type="region of interest" description="Disordered" evidence="1">
    <location>
        <begin position="84"/>
        <end position="133"/>
    </location>
</feature>
<organism evidence="2 3">
    <name type="scientific">Oryza sativa subsp. japonica</name>
    <name type="common">Rice</name>
    <dbReference type="NCBI Taxonomy" id="39947"/>
    <lineage>
        <taxon>Eukaryota</taxon>
        <taxon>Viridiplantae</taxon>
        <taxon>Streptophyta</taxon>
        <taxon>Embryophyta</taxon>
        <taxon>Tracheophyta</taxon>
        <taxon>Spermatophyta</taxon>
        <taxon>Magnoliopsida</taxon>
        <taxon>Liliopsida</taxon>
        <taxon>Poales</taxon>
        <taxon>Poaceae</taxon>
        <taxon>BOP clade</taxon>
        <taxon>Oryzoideae</taxon>
        <taxon>Oryzeae</taxon>
        <taxon>Oryzinae</taxon>
        <taxon>Oryza</taxon>
        <taxon>Oryza sativa</taxon>
    </lineage>
</organism>
<dbReference type="PANTHER" id="PTHR35046">
    <property type="entry name" value="ZINC KNUCKLE (CCHC-TYPE) FAMILY PROTEIN"/>
    <property type="match status" value="1"/>
</dbReference>
<dbReference type="Proteomes" id="UP000000763">
    <property type="component" value="Chromosome 10"/>
</dbReference>
<reference evidence="3" key="2">
    <citation type="journal article" date="2008" name="Nucleic Acids Res.">
        <title>The rice annotation project database (RAP-DB): 2008 update.</title>
        <authorList>
            <consortium name="The rice annotation project (RAP)"/>
        </authorList>
    </citation>
    <scope>GENOME REANNOTATION</scope>
    <source>
        <strain evidence="3">cv. Nipponbare</strain>
    </source>
</reference>
<evidence type="ECO:0000313" key="3">
    <source>
        <dbReference type="Proteomes" id="UP000000763"/>
    </source>
</evidence>
<evidence type="ECO:0000313" key="2">
    <source>
        <dbReference type="EMBL" id="AAK92552.1"/>
    </source>
</evidence>
<dbReference type="AlphaFoldDB" id="Q94HU7"/>
<feature type="compositionally biased region" description="Basic and acidic residues" evidence="1">
    <location>
        <begin position="34"/>
        <end position="43"/>
    </location>
</feature>
<reference evidence="3" key="1">
    <citation type="journal article" date="2005" name="Nature">
        <title>The map-based sequence of the rice genome.</title>
        <authorList>
            <consortium name="International rice genome sequencing project (IRGSP)"/>
            <person name="Matsumoto T."/>
            <person name="Wu J."/>
            <person name="Kanamori H."/>
            <person name="Katayose Y."/>
            <person name="Fujisawa M."/>
            <person name="Namiki N."/>
            <person name="Mizuno H."/>
            <person name="Yamamoto K."/>
            <person name="Antonio B.A."/>
            <person name="Baba T."/>
            <person name="Sakata K."/>
            <person name="Nagamura Y."/>
            <person name="Aoki H."/>
            <person name="Arikawa K."/>
            <person name="Arita K."/>
            <person name="Bito T."/>
            <person name="Chiden Y."/>
            <person name="Fujitsuka N."/>
            <person name="Fukunaka R."/>
            <person name="Hamada M."/>
            <person name="Harada C."/>
            <person name="Hayashi A."/>
            <person name="Hijishita S."/>
            <person name="Honda M."/>
            <person name="Hosokawa S."/>
            <person name="Ichikawa Y."/>
            <person name="Idonuma A."/>
            <person name="Iijima M."/>
            <person name="Ikeda M."/>
            <person name="Ikeno M."/>
            <person name="Ito K."/>
            <person name="Ito S."/>
            <person name="Ito T."/>
            <person name="Ito Y."/>
            <person name="Ito Y."/>
            <person name="Iwabuchi A."/>
            <person name="Kamiya K."/>
            <person name="Karasawa W."/>
            <person name="Kurita K."/>
            <person name="Katagiri S."/>
            <person name="Kikuta A."/>
            <person name="Kobayashi H."/>
            <person name="Kobayashi N."/>
            <person name="Machita K."/>
            <person name="Maehara T."/>
            <person name="Masukawa M."/>
            <person name="Mizubayashi T."/>
            <person name="Mukai Y."/>
            <person name="Nagasaki H."/>
            <person name="Nagata Y."/>
            <person name="Naito S."/>
            <person name="Nakashima M."/>
            <person name="Nakama Y."/>
            <person name="Nakamichi Y."/>
            <person name="Nakamura M."/>
            <person name="Meguro A."/>
            <person name="Negishi M."/>
            <person name="Ohta I."/>
            <person name="Ohta T."/>
            <person name="Okamoto M."/>
            <person name="Ono N."/>
            <person name="Saji S."/>
            <person name="Sakaguchi M."/>
            <person name="Sakai K."/>
            <person name="Shibata M."/>
            <person name="Shimokawa T."/>
            <person name="Song J."/>
            <person name="Takazaki Y."/>
            <person name="Terasawa K."/>
            <person name="Tsugane M."/>
            <person name="Tsuji K."/>
            <person name="Ueda S."/>
            <person name="Waki K."/>
            <person name="Yamagata H."/>
            <person name="Yamamoto M."/>
            <person name="Yamamoto S."/>
            <person name="Yamane H."/>
            <person name="Yoshiki S."/>
            <person name="Yoshihara R."/>
            <person name="Yukawa K."/>
            <person name="Zhong H."/>
            <person name="Yano M."/>
            <person name="Yuan Q."/>
            <person name="Ouyang S."/>
            <person name="Liu J."/>
            <person name="Jones K.M."/>
            <person name="Gansberger K."/>
            <person name="Moffat K."/>
            <person name="Hill J."/>
            <person name="Bera J."/>
            <person name="Fadrosh D."/>
            <person name="Jin S."/>
            <person name="Johri S."/>
            <person name="Kim M."/>
            <person name="Overton L."/>
            <person name="Reardon M."/>
            <person name="Tsitrin T."/>
            <person name="Vuong H."/>
            <person name="Weaver B."/>
            <person name="Ciecko A."/>
            <person name="Tallon L."/>
            <person name="Jackson J."/>
            <person name="Pai G."/>
            <person name="Aken S.V."/>
            <person name="Utterback T."/>
            <person name="Reidmuller S."/>
            <person name="Feldblyum T."/>
            <person name="Hsiao J."/>
            <person name="Zismann V."/>
            <person name="Iobst S."/>
            <person name="de Vazeille A.R."/>
            <person name="Buell C.R."/>
            <person name="Ying K."/>
            <person name="Li Y."/>
            <person name="Lu T."/>
            <person name="Huang Y."/>
            <person name="Zhao Q."/>
            <person name="Feng Q."/>
            <person name="Zhang L."/>
            <person name="Zhu J."/>
            <person name="Weng Q."/>
            <person name="Mu J."/>
            <person name="Lu Y."/>
            <person name="Fan D."/>
            <person name="Liu Y."/>
            <person name="Guan J."/>
            <person name="Zhang Y."/>
            <person name="Yu S."/>
            <person name="Liu X."/>
            <person name="Zhang Y."/>
            <person name="Hong G."/>
            <person name="Han B."/>
            <person name="Choisne N."/>
            <person name="Demange N."/>
            <person name="Orjeda G."/>
            <person name="Samain S."/>
            <person name="Cattolico L."/>
            <person name="Pelletier E."/>
            <person name="Couloux A."/>
            <person name="Segurens B."/>
            <person name="Wincker P."/>
            <person name="D'Hont A."/>
            <person name="Scarpelli C."/>
            <person name="Weissenbach J."/>
            <person name="Salanoubat M."/>
            <person name="Quetier F."/>
            <person name="Yu Y."/>
            <person name="Kim H.R."/>
            <person name="Rambo T."/>
            <person name="Currie J."/>
            <person name="Collura K."/>
            <person name="Luo M."/>
            <person name="Yang T."/>
            <person name="Ammiraju J.S.S."/>
            <person name="Engler F."/>
            <person name="Soderlund C."/>
            <person name="Wing R.A."/>
            <person name="Palmer L.E."/>
            <person name="de la Bastide M."/>
            <person name="Spiegel L."/>
            <person name="Nascimento L."/>
            <person name="Zutavern T."/>
            <person name="O'Shaughnessy A."/>
            <person name="Dike S."/>
            <person name="Dedhia N."/>
            <person name="Preston R."/>
            <person name="Balija V."/>
            <person name="McCombie W.R."/>
            <person name="Chow T."/>
            <person name="Chen H."/>
            <person name="Chung M."/>
            <person name="Chen C."/>
            <person name="Shaw J."/>
            <person name="Wu H."/>
            <person name="Hsiao K."/>
            <person name="Chao Y."/>
            <person name="Chu M."/>
            <person name="Cheng C."/>
            <person name="Hour A."/>
            <person name="Lee P."/>
            <person name="Lin S."/>
            <person name="Lin Y."/>
            <person name="Liou J."/>
            <person name="Liu S."/>
            <person name="Hsing Y."/>
            <person name="Raghuvanshi S."/>
            <person name="Mohanty A."/>
            <person name="Bharti A.K."/>
            <person name="Gaur A."/>
            <person name="Gupta V."/>
            <person name="Kumar D."/>
            <person name="Ravi V."/>
            <person name="Vij S."/>
            <person name="Kapur A."/>
            <person name="Khurana P."/>
            <person name="Khurana P."/>
            <person name="Khurana J.P."/>
            <person name="Tyagi A.K."/>
            <person name="Gaikwad K."/>
            <person name="Singh A."/>
            <person name="Dalal V."/>
            <person name="Srivastava S."/>
            <person name="Dixit A."/>
            <person name="Pal A.K."/>
            <person name="Ghazi I.A."/>
            <person name="Yadav M."/>
            <person name="Pandit A."/>
            <person name="Bhargava A."/>
            <person name="Sureshbabu K."/>
            <person name="Batra K."/>
            <person name="Sharma T.R."/>
            <person name="Mohapatra T."/>
            <person name="Singh N.K."/>
            <person name="Messing J."/>
            <person name="Nelson A.B."/>
            <person name="Fuks G."/>
            <person name="Kavchok S."/>
            <person name="Keizer G."/>
            <person name="Linton E."/>
            <person name="Llaca V."/>
            <person name="Song R."/>
            <person name="Tanyolac B."/>
            <person name="Young S."/>
            <person name="Ho-Il K."/>
            <person name="Hahn J.H."/>
            <person name="Sangsakoo G."/>
            <person name="Vanavichit A."/>
            <person name="de Mattos Luiz.A.T."/>
            <person name="Zimmer P.D."/>
            <person name="Malone G."/>
            <person name="Dellagostin O."/>
            <person name="de Oliveira A.C."/>
            <person name="Bevan M."/>
            <person name="Bancroft I."/>
            <person name="Minx P."/>
            <person name="Cordum H."/>
            <person name="Wilson R."/>
            <person name="Cheng Z."/>
            <person name="Jin W."/>
            <person name="Jiang J."/>
            <person name="Leong S.A."/>
            <person name="Iwama H."/>
            <person name="Gojobori T."/>
            <person name="Itoh T."/>
            <person name="Niimura Y."/>
            <person name="Fujii Y."/>
            <person name="Habara T."/>
            <person name="Sakai H."/>
            <person name="Sato Y."/>
            <person name="Wilson G."/>
            <person name="Kumar K."/>
            <person name="McCouch S."/>
            <person name="Juretic N."/>
            <person name="Hoen D."/>
            <person name="Wright S."/>
            <person name="Bruskiewich R."/>
            <person name="Bureau T."/>
            <person name="Miyao A."/>
            <person name="Hirochika H."/>
            <person name="Nishikawa T."/>
            <person name="Kadowaki K."/>
            <person name="Sugiura M."/>
            <person name="Burr B."/>
            <person name="Sasaki T."/>
        </authorList>
    </citation>
    <scope>NUCLEOTIDE SEQUENCE [LARGE SCALE GENOMIC DNA]</scope>
    <source>
        <strain evidence="3">cv. Nipponbare</strain>
    </source>
</reference>
<feature type="compositionally biased region" description="Low complexity" evidence="1">
    <location>
        <begin position="84"/>
        <end position="131"/>
    </location>
</feature>
<accession>Q94HU7</accession>
<feature type="compositionally biased region" description="Basic residues" evidence="1">
    <location>
        <begin position="19"/>
        <end position="33"/>
    </location>
</feature>
<gene>
    <name evidence="2" type="primary">OSJNBb0036B06.10</name>
</gene>
<evidence type="ECO:0000256" key="1">
    <source>
        <dbReference type="SAM" id="MobiDB-lite"/>
    </source>
</evidence>
<proteinExistence type="predicted"/>